<evidence type="ECO:0000313" key="2">
    <source>
        <dbReference type="EMBL" id="QOV33481.1"/>
    </source>
</evidence>
<dbReference type="Gene3D" id="1.10.10.2840">
    <property type="entry name" value="PucR C-terminal helix-turn-helix domain"/>
    <property type="match status" value="2"/>
</dbReference>
<dbReference type="Proteomes" id="UP000594205">
    <property type="component" value="Chromosome"/>
</dbReference>
<dbReference type="InterPro" id="IPR025736">
    <property type="entry name" value="PucR_C-HTH_dom"/>
</dbReference>
<evidence type="ECO:0000313" key="3">
    <source>
        <dbReference type="Proteomes" id="UP000594205"/>
    </source>
</evidence>
<evidence type="ECO:0000259" key="1">
    <source>
        <dbReference type="Pfam" id="PF13556"/>
    </source>
</evidence>
<sequence length="510" mass="55114">MAGREDGNRRAGVPGADGSAWAEELLEHLRPGGRDVRRVVAWLADTVRGVVSLQDDTGRLLAGTRPPLDDHLVEGVAAGRIASAAWEGQGRHVRLVRVTYPNPSAAGVLAVSRETPFDRRASDIVTHTVQVIELLLKADETTAAGLRLEQATSDLRLAILQLLMVEDTVAARRVAAGLWPGLLDTDSACVHVVEGTAEERDRLAGECIDVTEERALVVLCPAVDEHVIVVTPGEADARELRALIGRRPRTFIGGSARQSLARTATAYGQAVSALAVAHFRPDKAAVYAERTHPERLIDPAALRGWTDRLLRPLDTLPHHTRAELLATTRLGLEFTAVSAAKVMGVSRNTVRARMERVEALLGTDFADLTARAVVHLALNIQIGLGDTPADDSPAQATFVPLRDLLTGPAMRTWAQDLLAHLDKDTRDLRRTLRTWIAEGGNAERTAQTLGVHAQTVREHVRSAEPVLERRLLAGGSDLYEVVLAHLTLGDLTEPVLHRAKPGHPDSPVHG</sequence>
<protein>
    <submittedName>
        <fullName evidence="2">Helix-turn-helix domain-containing protein</fullName>
    </submittedName>
</protein>
<name>A0A7M2SE78_9ACTN</name>
<gene>
    <name evidence="2" type="ORF">IM697_25080</name>
</gene>
<dbReference type="Pfam" id="PF13556">
    <property type="entry name" value="HTH_30"/>
    <property type="match status" value="2"/>
</dbReference>
<proteinExistence type="predicted"/>
<organism evidence="2 3">
    <name type="scientific">Streptomyces ferrugineus</name>
    <dbReference type="NCBI Taxonomy" id="1413221"/>
    <lineage>
        <taxon>Bacteria</taxon>
        <taxon>Bacillati</taxon>
        <taxon>Actinomycetota</taxon>
        <taxon>Actinomycetes</taxon>
        <taxon>Kitasatosporales</taxon>
        <taxon>Streptomycetaceae</taxon>
        <taxon>Streptomyces</taxon>
    </lineage>
</organism>
<reference evidence="2 3" key="1">
    <citation type="submission" date="2020-10" db="EMBL/GenBank/DDBJ databases">
        <title>Streptomyces ferrugineus complate genome analysis.</title>
        <authorList>
            <person name="Anwar N."/>
        </authorList>
    </citation>
    <scope>NUCLEOTIDE SEQUENCE [LARGE SCALE GENOMIC DNA]</scope>
    <source>
        <strain evidence="2 3">CCTCC AA2014009</strain>
    </source>
</reference>
<dbReference type="InterPro" id="IPR051448">
    <property type="entry name" value="CdaR-like_regulators"/>
</dbReference>
<dbReference type="PANTHER" id="PTHR33744">
    <property type="entry name" value="CARBOHYDRATE DIACID REGULATOR"/>
    <property type="match status" value="1"/>
</dbReference>
<dbReference type="RefSeq" id="WP_194038358.1">
    <property type="nucleotide sequence ID" value="NZ_CP063373.1"/>
</dbReference>
<dbReference type="EMBL" id="CP063373">
    <property type="protein sequence ID" value="QOV33481.1"/>
    <property type="molecule type" value="Genomic_DNA"/>
</dbReference>
<dbReference type="AlphaFoldDB" id="A0A7M2SE78"/>
<feature type="domain" description="PucR C-terminal helix-turn-helix" evidence="1">
    <location>
        <begin position="338"/>
        <end position="380"/>
    </location>
</feature>
<dbReference type="InterPro" id="IPR042070">
    <property type="entry name" value="PucR_C-HTH_sf"/>
</dbReference>
<dbReference type="KEGG" id="sfeu:IM697_25080"/>
<accession>A0A7M2SE78</accession>
<dbReference type="PANTHER" id="PTHR33744:SF1">
    <property type="entry name" value="DNA-BINDING TRANSCRIPTIONAL ACTIVATOR ADER"/>
    <property type="match status" value="1"/>
</dbReference>
<feature type="domain" description="PucR C-terminal helix-turn-helix" evidence="1">
    <location>
        <begin position="428"/>
        <end position="471"/>
    </location>
</feature>
<keyword evidence="3" id="KW-1185">Reference proteome</keyword>